<keyword evidence="2" id="KW-0645">Protease</keyword>
<sequence>MTISTCMKKFSIATASAALSFVVNESIAQAVSFNFSTGSGTSQEVINALNAAGDLWSPIFTDDATLDIGFRFSTEPNGAASTLLDFSYEQVRNALILDQTSNADFRAVSALQNTPSLEFLINFTSDNPNGFGSPTPYLDNNGSSNNTTIRMTASNAKALGLDRADAMGKTIFLGGDLSRDAVVILNPFGLGGRLWDFDRSDGISAGTVDFTGIVAHELGHVLGFSSGVDILDRNSGFLAEDQLLWLNTLDLFRFSEDSIAFGEGILDWTANTTDKFFSIDGGANKIASFSTGFFNGNGGFPGHWQSLGTGIMDDFLTPFIGQEAQISSNDILAIDVIGWNLADSTSIPETTSTLSLLALATCGVGSVLLKKR</sequence>
<keyword evidence="2" id="KW-0378">Hydrolase</keyword>
<dbReference type="EMBL" id="JAYGHT010000195">
    <property type="protein sequence ID" value="MEA5522909.1"/>
    <property type="molecule type" value="Genomic_DNA"/>
</dbReference>
<dbReference type="NCBIfam" id="NF038122">
    <property type="entry name" value="metallo_LGF"/>
    <property type="match status" value="1"/>
</dbReference>
<keyword evidence="3" id="KW-1185">Reference proteome</keyword>
<evidence type="ECO:0000256" key="1">
    <source>
        <dbReference type="SAM" id="SignalP"/>
    </source>
</evidence>
<feature type="signal peptide" evidence="1">
    <location>
        <begin position="1"/>
        <end position="17"/>
    </location>
</feature>
<reference evidence="2 3" key="1">
    <citation type="submission" date="2023-12" db="EMBL/GenBank/DDBJ databases">
        <title>Baltic Sea Cyanobacteria.</title>
        <authorList>
            <person name="Delbaje E."/>
            <person name="Fewer D.P."/>
            <person name="Shishido T.K."/>
        </authorList>
    </citation>
    <scope>NUCLEOTIDE SEQUENCE [LARGE SCALE GENOMIC DNA]</scope>
    <source>
        <strain evidence="2 3">CCNP 1315</strain>
    </source>
</reference>
<feature type="chain" id="PRO_5046275684" evidence="1">
    <location>
        <begin position="18"/>
        <end position="372"/>
    </location>
</feature>
<dbReference type="SUPFAM" id="SSF55486">
    <property type="entry name" value="Metalloproteases ('zincins'), catalytic domain"/>
    <property type="match status" value="1"/>
</dbReference>
<dbReference type="GO" id="GO:0008237">
    <property type="term" value="F:metallopeptidase activity"/>
    <property type="evidence" value="ECO:0007669"/>
    <property type="project" value="UniProtKB-KW"/>
</dbReference>
<organism evidence="2 3">
    <name type="scientific">Limnoraphis robusta CCNP1315</name>
    <dbReference type="NCBI Taxonomy" id="3110306"/>
    <lineage>
        <taxon>Bacteria</taxon>
        <taxon>Bacillati</taxon>
        <taxon>Cyanobacteriota</taxon>
        <taxon>Cyanophyceae</taxon>
        <taxon>Oscillatoriophycideae</taxon>
        <taxon>Oscillatoriales</taxon>
        <taxon>Sirenicapillariaceae</taxon>
        <taxon>Limnoraphis</taxon>
    </lineage>
</organism>
<keyword evidence="1" id="KW-0732">Signal</keyword>
<evidence type="ECO:0000313" key="3">
    <source>
        <dbReference type="Proteomes" id="UP001301728"/>
    </source>
</evidence>
<comment type="caution">
    <text evidence="2">The sequence shown here is derived from an EMBL/GenBank/DDBJ whole genome shotgun (WGS) entry which is preliminary data.</text>
</comment>
<evidence type="ECO:0000313" key="2">
    <source>
        <dbReference type="EMBL" id="MEA5522909.1"/>
    </source>
</evidence>
<dbReference type="Proteomes" id="UP001301728">
    <property type="component" value="Unassembled WGS sequence"/>
</dbReference>
<name>A0ABU5U6U7_9CYAN</name>
<dbReference type="RefSeq" id="WP_323274472.1">
    <property type="nucleotide sequence ID" value="NZ_JAYGHT010000195.1"/>
</dbReference>
<proteinExistence type="predicted"/>
<gene>
    <name evidence="2" type="ORF">VB854_28680</name>
</gene>
<protein>
    <submittedName>
        <fullName evidence="2">NF038122 family metalloprotease</fullName>
    </submittedName>
</protein>
<keyword evidence="2" id="KW-0482">Metalloprotease</keyword>
<accession>A0ABU5U6U7</accession>